<dbReference type="AlphaFoldDB" id="A0AAE3H8V5"/>
<comment type="caution">
    <text evidence="2">The sequence shown here is derived from an EMBL/GenBank/DDBJ whole genome shotgun (WGS) entry which is preliminary data.</text>
</comment>
<protein>
    <submittedName>
        <fullName evidence="2">PorT family protein</fullName>
    </submittedName>
</protein>
<proteinExistence type="predicted"/>
<gene>
    <name evidence="2" type="ORF">EGI31_21530</name>
</gene>
<dbReference type="InterPro" id="IPR011250">
    <property type="entry name" value="OMP/PagP_B-barrel"/>
</dbReference>
<accession>A0AAE3H8V5</accession>
<sequence length="200" mass="21645">MSKIKLIIVSILFIQVGILKAQTLSVGPVVGVNFSTFSGPTNTKFLPGVALGAFANYSVNEHVGIGAKFIYSQLGTDYKNVDYINRLHYLQMPITAIYYFGEVGDKFRPKIFGGPYIGTLLGATLKEGVKITEANGGPVYKKLDVGALVGVGFNYRIQDRTWLNLDAGFSQGFADVNESPTASFKNQSFGLNVGVSFPIK</sequence>
<dbReference type="InterPro" id="IPR025665">
    <property type="entry name" value="Beta-barrel_OMP_2"/>
</dbReference>
<name>A0AAE3H8V5_9BACT</name>
<evidence type="ECO:0000259" key="1">
    <source>
        <dbReference type="Pfam" id="PF13568"/>
    </source>
</evidence>
<dbReference type="Pfam" id="PF13568">
    <property type="entry name" value="OMP_b-brl_2"/>
    <property type="match status" value="1"/>
</dbReference>
<dbReference type="Gene3D" id="2.40.160.20">
    <property type="match status" value="1"/>
</dbReference>
<feature type="domain" description="Outer membrane protein beta-barrel" evidence="1">
    <location>
        <begin position="21"/>
        <end position="176"/>
    </location>
</feature>
<dbReference type="Proteomes" id="UP001204144">
    <property type="component" value="Unassembled WGS sequence"/>
</dbReference>
<keyword evidence="3" id="KW-1185">Reference proteome</keyword>
<evidence type="ECO:0000313" key="2">
    <source>
        <dbReference type="EMBL" id="MCP9765525.1"/>
    </source>
</evidence>
<reference evidence="2 3" key="1">
    <citation type="submission" date="2018-11" db="EMBL/GenBank/DDBJ databases">
        <title>Novel bacteria species description.</title>
        <authorList>
            <person name="Han J.-H."/>
        </authorList>
    </citation>
    <scope>NUCLEOTIDE SEQUENCE [LARGE SCALE GENOMIC DNA]</scope>
    <source>
        <strain evidence="2 3">KCTC23259</strain>
    </source>
</reference>
<dbReference type="RefSeq" id="WP_255039230.1">
    <property type="nucleotide sequence ID" value="NZ_RJUF01000184.1"/>
</dbReference>
<organism evidence="2 3">
    <name type="scientific">Lacihabitans soyangensis</name>
    <dbReference type="NCBI Taxonomy" id="869394"/>
    <lineage>
        <taxon>Bacteria</taxon>
        <taxon>Pseudomonadati</taxon>
        <taxon>Bacteroidota</taxon>
        <taxon>Cytophagia</taxon>
        <taxon>Cytophagales</taxon>
        <taxon>Leadbetterellaceae</taxon>
        <taxon>Lacihabitans</taxon>
    </lineage>
</organism>
<evidence type="ECO:0000313" key="3">
    <source>
        <dbReference type="Proteomes" id="UP001204144"/>
    </source>
</evidence>
<dbReference type="SUPFAM" id="SSF56925">
    <property type="entry name" value="OMPA-like"/>
    <property type="match status" value="1"/>
</dbReference>
<dbReference type="EMBL" id="RJUF01000184">
    <property type="protein sequence ID" value="MCP9765525.1"/>
    <property type="molecule type" value="Genomic_DNA"/>
</dbReference>